<evidence type="ECO:0000256" key="2">
    <source>
        <dbReference type="ARBA" id="ARBA00022679"/>
    </source>
</evidence>
<dbReference type="GO" id="GO:0004674">
    <property type="term" value="F:protein serine/threonine kinase activity"/>
    <property type="evidence" value="ECO:0007669"/>
    <property type="project" value="UniProtKB-KW"/>
</dbReference>
<proteinExistence type="predicted"/>
<keyword evidence="3" id="KW-0547">Nucleotide-binding</keyword>
<dbReference type="Gene3D" id="1.10.510.10">
    <property type="entry name" value="Transferase(Phosphotransferase) domain 1"/>
    <property type="match status" value="1"/>
</dbReference>
<protein>
    <recommendedName>
        <fullName evidence="6">Protein kinase domain-containing protein</fullName>
    </recommendedName>
</protein>
<reference evidence="7 8" key="1">
    <citation type="journal article" date="2017" name="Front. Microbiol.">
        <title>Strong Genomic and Phenotypic Heterogeneity in the Aeromonas sobria Species Complex.</title>
        <authorList>
            <person name="Gauthier J."/>
            <person name="Vincent A.T."/>
            <person name="Charette S.J."/>
            <person name="Derome N."/>
        </authorList>
    </citation>
    <scope>NUCLEOTIDE SEQUENCE [LARGE SCALE GENOMIC DNA]</scope>
    <source>
        <strain evidence="7 8">TM18</strain>
    </source>
</reference>
<evidence type="ECO:0000256" key="3">
    <source>
        <dbReference type="ARBA" id="ARBA00022741"/>
    </source>
</evidence>
<dbReference type="PANTHER" id="PTHR24351">
    <property type="entry name" value="RIBOSOMAL PROTEIN S6 KINASE"/>
    <property type="match status" value="1"/>
</dbReference>
<dbReference type="InterPro" id="IPR008271">
    <property type="entry name" value="Ser/Thr_kinase_AS"/>
</dbReference>
<keyword evidence="5" id="KW-0067">ATP-binding</keyword>
<dbReference type="InterPro" id="IPR011009">
    <property type="entry name" value="Kinase-like_dom_sf"/>
</dbReference>
<organism evidence="7 8">
    <name type="scientific">Aeromonas sobria</name>
    <dbReference type="NCBI Taxonomy" id="646"/>
    <lineage>
        <taxon>Bacteria</taxon>
        <taxon>Pseudomonadati</taxon>
        <taxon>Pseudomonadota</taxon>
        <taxon>Gammaproteobacteria</taxon>
        <taxon>Aeromonadales</taxon>
        <taxon>Aeromonadaceae</taxon>
        <taxon>Aeromonas</taxon>
    </lineage>
</organism>
<dbReference type="Proteomes" id="UP000233467">
    <property type="component" value="Unassembled WGS sequence"/>
</dbReference>
<evidence type="ECO:0000313" key="8">
    <source>
        <dbReference type="Proteomes" id="UP000233467"/>
    </source>
</evidence>
<dbReference type="PROSITE" id="PS50011">
    <property type="entry name" value="PROTEIN_KINASE_DOM"/>
    <property type="match status" value="1"/>
</dbReference>
<keyword evidence="1" id="KW-0723">Serine/threonine-protein kinase</keyword>
<dbReference type="AlphaFoldDB" id="A0A2N3IPR4"/>
<evidence type="ECO:0000313" key="7">
    <source>
        <dbReference type="EMBL" id="PKQ73267.1"/>
    </source>
</evidence>
<dbReference type="SMART" id="SM00220">
    <property type="entry name" value="S_TKc"/>
    <property type="match status" value="1"/>
</dbReference>
<keyword evidence="2" id="KW-0808">Transferase</keyword>
<evidence type="ECO:0000256" key="1">
    <source>
        <dbReference type="ARBA" id="ARBA00022527"/>
    </source>
</evidence>
<gene>
    <name evidence="7" type="ORF">CJP16_19180</name>
</gene>
<dbReference type="GO" id="GO:0005524">
    <property type="term" value="F:ATP binding"/>
    <property type="evidence" value="ECO:0007669"/>
    <property type="project" value="UniProtKB-KW"/>
</dbReference>
<dbReference type="EMBL" id="NQMM01000053">
    <property type="protein sequence ID" value="PKQ73267.1"/>
    <property type="molecule type" value="Genomic_DNA"/>
</dbReference>
<dbReference type="PROSITE" id="PS00108">
    <property type="entry name" value="PROTEIN_KINASE_ST"/>
    <property type="match status" value="1"/>
</dbReference>
<dbReference type="InterPro" id="IPR000719">
    <property type="entry name" value="Prot_kinase_dom"/>
</dbReference>
<name>A0A2N3IPR4_AERSO</name>
<accession>A0A2N3IPR4</accession>
<comment type="caution">
    <text evidence="7">The sequence shown here is derived from an EMBL/GenBank/DDBJ whole genome shotgun (WGS) entry which is preliminary data.</text>
</comment>
<dbReference type="SUPFAM" id="SSF56112">
    <property type="entry name" value="Protein kinase-like (PK-like)"/>
    <property type="match status" value="1"/>
</dbReference>
<dbReference type="Pfam" id="PF00069">
    <property type="entry name" value="Pkinase"/>
    <property type="match status" value="1"/>
</dbReference>
<keyword evidence="4" id="KW-0418">Kinase</keyword>
<evidence type="ECO:0000259" key="6">
    <source>
        <dbReference type="PROSITE" id="PS50011"/>
    </source>
</evidence>
<feature type="domain" description="Protein kinase" evidence="6">
    <location>
        <begin position="51"/>
        <end position="332"/>
    </location>
</feature>
<keyword evidence="8" id="KW-1185">Reference proteome</keyword>
<evidence type="ECO:0000256" key="4">
    <source>
        <dbReference type="ARBA" id="ARBA00022777"/>
    </source>
</evidence>
<evidence type="ECO:0000256" key="5">
    <source>
        <dbReference type="ARBA" id="ARBA00022840"/>
    </source>
</evidence>
<sequence length="338" mass="38569">MTKIKACKQKYIFLYKNIVVDLFLFSLARDLLMLEGNQESIELIRALYPNFEITGEPKASGQRSVYFGIFTGRSDIEPENCEKWGEVVLKMSSVTSRTTISYMEKEVEVLNQIRSQSFPRLFFHEAITFHPETEEPLNPIKFVSIEQRMNAQPLTNLMSGYNNESAVISFLEKILIAMDCLWGHPQKLVHRDLKPDNILVKDDGSLVIIDLGLLRQEGSAGVTYSFCDFGPCTPAYASPEQAKNAKRDISFKSDLFSIGIICYQMLTGQHPFMVSDGTNYNDEILERVCSHTPDALHTQGVDRELSNIIEKMMSKEPYLRYRVPSKIINELNAIKERV</sequence>